<evidence type="ECO:0000256" key="9">
    <source>
        <dbReference type="PIRSR" id="PIRSR639901-2"/>
    </source>
</evidence>
<evidence type="ECO:0000256" key="4">
    <source>
        <dbReference type="ARBA" id="ARBA00019077"/>
    </source>
</evidence>
<evidence type="ECO:0000256" key="1">
    <source>
        <dbReference type="ARBA" id="ARBA00003394"/>
    </source>
</evidence>
<gene>
    <name evidence="13" type="ORF">SAMN05421580_11464</name>
</gene>
<comment type="pathway">
    <text evidence="2 10">Bacterial outer membrane biogenesis; LPS core biosynthesis.</text>
</comment>
<dbReference type="RefSeq" id="WP_076486276.1">
    <property type="nucleotide sequence ID" value="NZ_FTOG01000014.1"/>
</dbReference>
<evidence type="ECO:0000256" key="6">
    <source>
        <dbReference type="ARBA" id="ARBA00031445"/>
    </source>
</evidence>
<dbReference type="AlphaFoldDB" id="A0A1N7Q9G2"/>
<keyword evidence="14" id="KW-1185">Reference proteome</keyword>
<dbReference type="GO" id="GO:0009245">
    <property type="term" value="P:lipid A biosynthetic process"/>
    <property type="evidence" value="ECO:0007669"/>
    <property type="project" value="TreeGrafter"/>
</dbReference>
<feature type="site" description="Transition state stabilizer" evidence="9">
    <location>
        <position position="212"/>
    </location>
</feature>
<evidence type="ECO:0000313" key="13">
    <source>
        <dbReference type="EMBL" id="SIT19502.1"/>
    </source>
</evidence>
<reference evidence="14" key="1">
    <citation type="submission" date="2017-01" db="EMBL/GenBank/DDBJ databases">
        <authorList>
            <person name="Varghese N."/>
            <person name="Submissions S."/>
        </authorList>
    </citation>
    <scope>NUCLEOTIDE SEQUENCE [LARGE SCALE GENOMIC DNA]</scope>
    <source>
        <strain evidence="14">DSM 19945</strain>
    </source>
</reference>
<dbReference type="PANTHER" id="PTHR42755:SF1">
    <property type="entry name" value="3-DEOXY-D-MANNO-OCTULOSONIC ACID TRANSFERASE, MITOCHONDRIAL-RELATED"/>
    <property type="match status" value="1"/>
</dbReference>
<evidence type="ECO:0000256" key="5">
    <source>
        <dbReference type="ARBA" id="ARBA00022679"/>
    </source>
</evidence>
<dbReference type="PANTHER" id="PTHR42755">
    <property type="entry name" value="3-DEOXY-MANNO-OCTULOSONATE CYTIDYLYLTRANSFERASE"/>
    <property type="match status" value="1"/>
</dbReference>
<dbReference type="Proteomes" id="UP000186221">
    <property type="component" value="Unassembled WGS sequence"/>
</dbReference>
<evidence type="ECO:0000259" key="12">
    <source>
        <dbReference type="Pfam" id="PF04413"/>
    </source>
</evidence>
<dbReference type="Pfam" id="PF04413">
    <property type="entry name" value="Glycos_transf_N"/>
    <property type="match status" value="1"/>
</dbReference>
<dbReference type="InterPro" id="IPR007507">
    <property type="entry name" value="Glycos_transf_N"/>
</dbReference>
<dbReference type="OrthoDB" id="9789797at2"/>
<comment type="function">
    <text evidence="1 10">Involved in lipopolysaccharide (LPS) biosynthesis. Catalyzes the transfer of 3-deoxy-D-manno-octulosonate (Kdo) residue(s) from CMP-Kdo to lipid IV(A), the tetraacyldisaccharide-1,4'-bisphosphate precursor of lipid A.</text>
</comment>
<keyword evidence="5 10" id="KW-0808">Transferase</keyword>
<dbReference type="SUPFAM" id="SSF53756">
    <property type="entry name" value="UDP-Glycosyltransferase/glycogen phosphorylase"/>
    <property type="match status" value="1"/>
</dbReference>
<keyword evidence="10" id="KW-0448">Lipopolysaccharide biosynthesis</keyword>
<dbReference type="EMBL" id="FTOG01000014">
    <property type="protein sequence ID" value="SIT19502.1"/>
    <property type="molecule type" value="Genomic_DNA"/>
</dbReference>
<keyword evidence="10" id="KW-1003">Cell membrane</keyword>
<dbReference type="GO" id="GO:0005886">
    <property type="term" value="C:plasma membrane"/>
    <property type="evidence" value="ECO:0007669"/>
    <property type="project" value="UniProtKB-SubCell"/>
</dbReference>
<evidence type="ECO:0000256" key="11">
    <source>
        <dbReference type="SAM" id="Coils"/>
    </source>
</evidence>
<dbReference type="GO" id="GO:0009244">
    <property type="term" value="P:lipopolysaccharide core region biosynthetic process"/>
    <property type="evidence" value="ECO:0007669"/>
    <property type="project" value="UniProtKB-UniRule"/>
</dbReference>
<protein>
    <recommendedName>
        <fullName evidence="4 10">3-deoxy-D-manno-octulosonic acid transferase</fullName>
        <shortName evidence="10">Kdo transferase</shortName>
        <ecNumber evidence="3 10">2.4.99.12</ecNumber>
    </recommendedName>
    <alternativeName>
        <fullName evidence="6 10">Lipid IV(A) 3-deoxy-D-manno-octulosonic acid transferase</fullName>
    </alternativeName>
</protein>
<evidence type="ECO:0000256" key="10">
    <source>
        <dbReference type="RuleBase" id="RU365103"/>
    </source>
</evidence>
<dbReference type="Gene3D" id="3.40.50.2000">
    <property type="entry name" value="Glycogen Phosphorylase B"/>
    <property type="match status" value="1"/>
</dbReference>
<dbReference type="Gene3D" id="3.40.50.11720">
    <property type="entry name" value="3-Deoxy-D-manno-octulosonic-acid transferase, N-terminal domain"/>
    <property type="match status" value="1"/>
</dbReference>
<accession>A0A1N7Q9G2</accession>
<dbReference type="InterPro" id="IPR039901">
    <property type="entry name" value="Kdotransferase"/>
</dbReference>
<comment type="subcellular location">
    <subcellularLocation>
        <location evidence="10">Cell membrane</location>
    </subcellularLocation>
</comment>
<comment type="similarity">
    <text evidence="10">Belongs to the glycosyltransferase group 1 family.</text>
</comment>
<proteinExistence type="inferred from homology"/>
<feature type="site" description="Transition state stabilizer" evidence="9">
    <location>
        <position position="136"/>
    </location>
</feature>
<sequence>MTKDAVIRAAYQAAGWALAPLAPVVLKRRLAKGRELPDRWREKLGHATLPRPKGRLVWLHAVGLGETMALRGLIKALAQQAPDLEFLITSGTRGSAEVIARDMPPNARHQFLPLDSPPFLNRFLHHWQPDLAIWSEQDIWPGAIFATQTHGIPQALVNARMAKRSYEGRARLGSLYRAAFACLRVIDAQDPTTAQYLSKLGAQGVSVSGSLKPAAPPLGTDPAEFSKLKAALAGRRVWVAASSHAGDQAEALAALEATSDSLLIIAPRFLNRADAIAADLRARNLPFARRSADEVPGPETRVWLADTLGEMGLWYRLADWALVGGGFDAIGGHNPWEAVNLGCPVLHGPDTANFVTDYAALEAIGAARQVAPGTLASALPAPSEAAEMATKAKALVQDAQQKVQTLAARLLALMEAQSCR</sequence>
<dbReference type="STRING" id="453582.SAMN05421580_11464"/>
<organism evidence="13 14">
    <name type="scientific">Rhodobacter aestuarii</name>
    <dbReference type="NCBI Taxonomy" id="453582"/>
    <lineage>
        <taxon>Bacteria</taxon>
        <taxon>Pseudomonadati</taxon>
        <taxon>Pseudomonadota</taxon>
        <taxon>Alphaproteobacteria</taxon>
        <taxon>Rhodobacterales</taxon>
        <taxon>Rhodobacter group</taxon>
        <taxon>Rhodobacter</taxon>
    </lineage>
</organism>
<evidence type="ECO:0000256" key="3">
    <source>
        <dbReference type="ARBA" id="ARBA00012621"/>
    </source>
</evidence>
<keyword evidence="11" id="KW-0175">Coiled coil</keyword>
<dbReference type="GO" id="GO:0043842">
    <property type="term" value="F:Kdo transferase activity"/>
    <property type="evidence" value="ECO:0007669"/>
    <property type="project" value="UniProtKB-EC"/>
</dbReference>
<dbReference type="EC" id="2.4.99.12" evidence="3 10"/>
<feature type="coiled-coil region" evidence="11">
    <location>
        <begin position="389"/>
        <end position="416"/>
    </location>
</feature>
<name>A0A1N7Q9G2_9RHOB</name>
<feature type="domain" description="3-deoxy-D-manno-octulosonic-acid transferase N-terminal" evidence="12">
    <location>
        <begin position="39"/>
        <end position="212"/>
    </location>
</feature>
<evidence type="ECO:0000313" key="14">
    <source>
        <dbReference type="Proteomes" id="UP000186221"/>
    </source>
</evidence>
<evidence type="ECO:0000256" key="8">
    <source>
        <dbReference type="PIRSR" id="PIRSR639901-1"/>
    </source>
</evidence>
<evidence type="ECO:0000256" key="2">
    <source>
        <dbReference type="ARBA" id="ARBA00004713"/>
    </source>
</evidence>
<feature type="active site" description="Proton acceptor" evidence="8">
    <location>
        <position position="66"/>
    </location>
</feature>
<evidence type="ECO:0000256" key="7">
    <source>
        <dbReference type="ARBA" id="ARBA00049183"/>
    </source>
</evidence>
<dbReference type="UniPathway" id="UPA00958"/>
<keyword evidence="10" id="KW-0472">Membrane</keyword>
<comment type="catalytic activity">
    <reaction evidence="7 10">
        <text>lipid IVA (E. coli) + CMP-3-deoxy-beta-D-manno-octulosonate = alpha-Kdo-(2-&gt;6)-lipid IVA (E. coli) + CMP + H(+)</text>
        <dbReference type="Rhea" id="RHEA:28066"/>
        <dbReference type="ChEBI" id="CHEBI:15378"/>
        <dbReference type="ChEBI" id="CHEBI:58603"/>
        <dbReference type="ChEBI" id="CHEBI:60364"/>
        <dbReference type="ChEBI" id="CHEBI:60377"/>
        <dbReference type="ChEBI" id="CHEBI:85987"/>
        <dbReference type="EC" id="2.4.99.12"/>
    </reaction>
</comment>
<dbReference type="InterPro" id="IPR038107">
    <property type="entry name" value="Glycos_transf_N_sf"/>
</dbReference>